<feature type="transmembrane region" description="Helical" evidence="7">
    <location>
        <begin position="304"/>
        <end position="327"/>
    </location>
</feature>
<evidence type="ECO:0000256" key="1">
    <source>
        <dbReference type="ARBA" id="ARBA00004141"/>
    </source>
</evidence>
<evidence type="ECO:0000259" key="8">
    <source>
        <dbReference type="PROSITE" id="PS51382"/>
    </source>
</evidence>
<evidence type="ECO:0000256" key="3">
    <source>
        <dbReference type="ARBA" id="ARBA00022692"/>
    </source>
</evidence>
<feature type="transmembrane region" description="Helical" evidence="7">
    <location>
        <begin position="720"/>
        <end position="741"/>
    </location>
</feature>
<dbReference type="EMBL" id="OZ019903">
    <property type="protein sequence ID" value="CAK9196037.1"/>
    <property type="molecule type" value="Genomic_DNA"/>
</dbReference>
<dbReference type="InterPro" id="IPR011701">
    <property type="entry name" value="MFS"/>
</dbReference>
<keyword evidence="5 7" id="KW-0472">Membrane</keyword>
<dbReference type="Gene3D" id="1.20.1250.20">
    <property type="entry name" value="MFS general substrate transporter like domains"/>
    <property type="match status" value="1"/>
</dbReference>
<dbReference type="Proteomes" id="UP001497512">
    <property type="component" value="Chromosome 11"/>
</dbReference>
<dbReference type="Pfam" id="PF07690">
    <property type="entry name" value="MFS_1"/>
    <property type="match status" value="1"/>
</dbReference>
<dbReference type="SUPFAM" id="SSF103473">
    <property type="entry name" value="MFS general substrate transporter"/>
    <property type="match status" value="1"/>
</dbReference>
<dbReference type="InterPro" id="IPR045264">
    <property type="entry name" value="SPXM_SPX_plant"/>
</dbReference>
<name>A0ABP0THB3_9BRYO</name>
<sequence>MVHFGQYILANQVPGWEEYYIGYKTLKKRIKQYASRAASASDDERDEIIRTFSRLLDSQIEKIVLFMIEKQGLLAGRLQKLRERRHIIQEGESHIDNDTEQVGSEPPEEFDTVQRLMSEYRQVGVELLQLLHFVELNAVGLNKILKNFDKRVGFRLGAHYIASRSNHPYSQLQQMFRHLGIKAMVATISRNLAELQTMSLNTYSSTISLYHEAELPRAVVEQEPIIQAIETATDRLTQQLSFAAYVANELLLPPPKDEIHELLMKHEDSHFISIQLNLMNAFLYMVNYYIVVPTSNEYAKMLDAPGSLCGVIIGSMPLAALVSAFVYSWWSNFSYKSPILYSSLILMAGNLMYALALYFNSIWFLVLGRFLCGLGNVRAISRRYIADHVPVKELTRASAAFVTASALGMAAGPALAGLLNNIKFKIFGAPVNSVTAPGWVMGAAWGLYFLLVLLFFKEPNRDHVIPDSKHSSRQSSRHSSRHGSKSMNLGTTTDDSAPTLSSPLLYETSLHPLHLEQNKDGDIISDDGDDSVLSSEYSDAKAVQNLTELMKELTLPVRVLLTIYFMMKFTSEILISESGILTSFYFNWSTFQVGIFLALLGLTVVPISALVGNYISNIYEDRLVILVSQVCLAVGVAAIACFCPWLPYTKYQYVGAAILIFVSSSVLEGVNVSLLSKVMSPRLSHGVFNCGFLSTETGTLARTMADVLITITGWAGEQNLLNFSIIPTFLLVIVAAVYTWIGYFSLY</sequence>
<dbReference type="InterPro" id="IPR036259">
    <property type="entry name" value="MFS_trans_sf"/>
</dbReference>
<evidence type="ECO:0000313" key="9">
    <source>
        <dbReference type="EMBL" id="CAK9196037.1"/>
    </source>
</evidence>
<feature type="transmembrane region" description="Helical" evidence="7">
    <location>
        <begin position="591"/>
        <end position="611"/>
    </location>
</feature>
<evidence type="ECO:0000256" key="6">
    <source>
        <dbReference type="SAM" id="MobiDB-lite"/>
    </source>
</evidence>
<feature type="transmembrane region" description="Helical" evidence="7">
    <location>
        <begin position="271"/>
        <end position="292"/>
    </location>
</feature>
<feature type="transmembrane region" description="Helical" evidence="7">
    <location>
        <begin position="399"/>
        <end position="419"/>
    </location>
</feature>
<accession>A0ABP0THB3</accession>
<keyword evidence="10" id="KW-1185">Reference proteome</keyword>
<keyword evidence="4 7" id="KW-1133">Transmembrane helix</keyword>
<evidence type="ECO:0000313" key="10">
    <source>
        <dbReference type="Proteomes" id="UP001497512"/>
    </source>
</evidence>
<dbReference type="CDD" id="cd14479">
    <property type="entry name" value="SPX-MFS_plant"/>
    <property type="match status" value="1"/>
</dbReference>
<feature type="domain" description="SPX" evidence="8">
    <location>
        <begin position="2"/>
        <end position="162"/>
    </location>
</feature>
<feature type="transmembrane region" description="Helical" evidence="7">
    <location>
        <begin position="653"/>
        <end position="675"/>
    </location>
</feature>
<dbReference type="InterPro" id="IPR051068">
    <property type="entry name" value="MFS_Domain-Containing_Protein"/>
</dbReference>
<evidence type="ECO:0000256" key="2">
    <source>
        <dbReference type="ARBA" id="ARBA00008335"/>
    </source>
</evidence>
<feature type="compositionally biased region" description="Basic residues" evidence="6">
    <location>
        <begin position="471"/>
        <end position="484"/>
    </location>
</feature>
<feature type="compositionally biased region" description="Polar residues" evidence="6">
    <location>
        <begin position="487"/>
        <end position="497"/>
    </location>
</feature>
<dbReference type="PANTHER" id="PTHR23510:SF64">
    <property type="entry name" value="INNER MEMBRANE TRANSPORT PROTEIN YAJR"/>
    <property type="match status" value="1"/>
</dbReference>
<comment type="subcellular location">
    <subcellularLocation>
        <location evidence="1">Membrane</location>
        <topology evidence="1">Multi-pass membrane protein</topology>
    </subcellularLocation>
</comment>
<protein>
    <recommendedName>
        <fullName evidence="8">SPX domain-containing protein</fullName>
    </recommendedName>
</protein>
<gene>
    <name evidence="9" type="ORF">CSSPTR1EN2_LOCUS3273</name>
</gene>
<organism evidence="9 10">
    <name type="scientific">Sphagnum troendelagicum</name>
    <dbReference type="NCBI Taxonomy" id="128251"/>
    <lineage>
        <taxon>Eukaryota</taxon>
        <taxon>Viridiplantae</taxon>
        <taxon>Streptophyta</taxon>
        <taxon>Embryophyta</taxon>
        <taxon>Bryophyta</taxon>
        <taxon>Sphagnophytina</taxon>
        <taxon>Sphagnopsida</taxon>
        <taxon>Sphagnales</taxon>
        <taxon>Sphagnaceae</taxon>
        <taxon>Sphagnum</taxon>
    </lineage>
</organism>
<feature type="transmembrane region" description="Helical" evidence="7">
    <location>
        <begin position="362"/>
        <end position="379"/>
    </location>
</feature>
<proteinExistence type="inferred from homology"/>
<feature type="region of interest" description="Disordered" evidence="6">
    <location>
        <begin position="466"/>
        <end position="497"/>
    </location>
</feature>
<dbReference type="InterPro" id="IPR004331">
    <property type="entry name" value="SPX_dom"/>
</dbReference>
<keyword evidence="3 7" id="KW-0812">Transmembrane</keyword>
<evidence type="ECO:0000256" key="5">
    <source>
        <dbReference type="ARBA" id="ARBA00023136"/>
    </source>
</evidence>
<comment type="similarity">
    <text evidence="2">Belongs to the major facilitator superfamily.</text>
</comment>
<feature type="transmembrane region" description="Helical" evidence="7">
    <location>
        <begin position="623"/>
        <end position="647"/>
    </location>
</feature>
<dbReference type="PANTHER" id="PTHR23510">
    <property type="entry name" value="INNER MEMBRANE TRANSPORT PROTEIN YAJR"/>
    <property type="match status" value="1"/>
</dbReference>
<feature type="transmembrane region" description="Helical" evidence="7">
    <location>
        <begin position="439"/>
        <end position="456"/>
    </location>
</feature>
<reference evidence="9" key="1">
    <citation type="submission" date="2024-02" db="EMBL/GenBank/DDBJ databases">
        <authorList>
            <consortium name="ELIXIR-Norway"/>
            <consortium name="Elixir Norway"/>
        </authorList>
    </citation>
    <scope>NUCLEOTIDE SEQUENCE</scope>
</reference>
<evidence type="ECO:0000256" key="7">
    <source>
        <dbReference type="SAM" id="Phobius"/>
    </source>
</evidence>
<evidence type="ECO:0000256" key="4">
    <source>
        <dbReference type="ARBA" id="ARBA00022989"/>
    </source>
</evidence>
<dbReference type="PROSITE" id="PS51382">
    <property type="entry name" value="SPX"/>
    <property type="match status" value="1"/>
</dbReference>
<feature type="transmembrane region" description="Helical" evidence="7">
    <location>
        <begin position="559"/>
        <end position="585"/>
    </location>
</feature>